<feature type="signal peptide" evidence="2">
    <location>
        <begin position="1"/>
        <end position="17"/>
    </location>
</feature>
<dbReference type="InParanoid" id="G0M726"/>
<evidence type="ECO:0000256" key="1">
    <source>
        <dbReference type="SAM" id="Phobius"/>
    </source>
</evidence>
<feature type="transmembrane region" description="Helical" evidence="1">
    <location>
        <begin position="726"/>
        <end position="750"/>
    </location>
</feature>
<keyword evidence="1" id="KW-1133">Transmembrane helix</keyword>
<dbReference type="AlphaFoldDB" id="G0M726"/>
<keyword evidence="2" id="KW-0732">Signal</keyword>
<gene>
    <name evidence="3" type="ORF">CAEBREN_11622</name>
</gene>
<evidence type="ECO:0000256" key="2">
    <source>
        <dbReference type="SAM" id="SignalP"/>
    </source>
</evidence>
<keyword evidence="1" id="KW-0812">Transmembrane</keyword>
<feature type="chain" id="PRO_5003403435" evidence="2">
    <location>
        <begin position="18"/>
        <end position="791"/>
    </location>
</feature>
<organism evidence="4">
    <name type="scientific">Caenorhabditis brenneri</name>
    <name type="common">Nematode worm</name>
    <dbReference type="NCBI Taxonomy" id="135651"/>
    <lineage>
        <taxon>Eukaryota</taxon>
        <taxon>Metazoa</taxon>
        <taxon>Ecdysozoa</taxon>
        <taxon>Nematoda</taxon>
        <taxon>Chromadorea</taxon>
        <taxon>Rhabditida</taxon>
        <taxon>Rhabditina</taxon>
        <taxon>Rhabditomorpha</taxon>
        <taxon>Rhabditoidea</taxon>
        <taxon>Rhabditidae</taxon>
        <taxon>Peloderinae</taxon>
        <taxon>Caenorhabditis</taxon>
    </lineage>
</organism>
<keyword evidence="1" id="KW-0472">Membrane</keyword>
<keyword evidence="4" id="KW-1185">Reference proteome</keyword>
<accession>G0M726</accession>
<dbReference type="OMA" id="YISRCEF"/>
<proteinExistence type="predicted"/>
<evidence type="ECO:0000313" key="3">
    <source>
        <dbReference type="EMBL" id="EGT30176.1"/>
    </source>
</evidence>
<dbReference type="Proteomes" id="UP000008068">
    <property type="component" value="Unassembled WGS sequence"/>
</dbReference>
<dbReference type="eggNOG" id="ENOG502TH49">
    <property type="taxonomic scope" value="Eukaryota"/>
</dbReference>
<name>G0M726_CAEBE</name>
<protein>
    <submittedName>
        <fullName evidence="3">Uncharacterized protein</fullName>
    </submittedName>
</protein>
<dbReference type="OrthoDB" id="5811648at2759"/>
<evidence type="ECO:0000313" key="4">
    <source>
        <dbReference type="Proteomes" id="UP000008068"/>
    </source>
</evidence>
<dbReference type="HOGENOM" id="CLU_345899_0_0_1"/>
<sequence>MKIFLLVFSTCLNFVRCVNYHPRQDISIQVNLSSGTDSHVIFSPSLFSETVLHSEISLCIENQLSQNVSLHFFDEHSQRFTNSLILEPWLTVVRKNMVTDWELVIENGLNVTLTTSNLNATGQLIFKKCRKDWFTTLENNKSSVLRPLQSWEHTLHVPFVLSSSQNATKYVDFSTILPRRILAGRNWQIKAFCLNATVVGNINVHMSRCKSSPQFTVQVNSTTTRQLVRYWNEMISLEDECPIEEESLTDHLWMEFESIDHNGLGEVIFYNCQHTWRRDEEGEEQVQIVADLPKLESVVWSFDYVVLPNRQNVHFAPIKHMIDTALVTGAEIQLSLIYSKPHMISFSSCFKSRKHEIEIDSPKSIMNLTKHDLQVLSNFSNDLDCPEDKTHHGFYMNVGADGEIITGTALFRLIDPKGAQTPEGRLQADVQSTVAFNILKGHRISRNVNLQRLIRQGTDNVHIELNQMFNCTGLVQLYISRCEFSPKLKLFGPMKMGSVRFEKKEIDYIFQLYNVTSCLSDFQDPRYEYRNKDKFGLYLHIEALEDTIGYTATYESFKAKLIYHELNEEYTLAPREHRSQTGFRVFKASEVVSEIVIAHLLERAIQKPAVSLRLYVSSSGPMEFAFSQCRNKGKRDWQKLDGQSNNSLAAWYTFDSEGVDLLRAYSDSPNCENKPYSTLFIHVKTQQRINVQFEFSLFNGTDLNVVYTCPIAMKLKLQEAELYNKVLFLLIEIALVVVVILGVFTMIVIVKKMLHKQENIDYKTMEMTSLENMVTGSPVSDYPITEVYDLL</sequence>
<reference evidence="4" key="1">
    <citation type="submission" date="2011-07" db="EMBL/GenBank/DDBJ databases">
        <authorList>
            <consortium name="Caenorhabditis brenneri Sequencing and Analysis Consortium"/>
            <person name="Wilson R.K."/>
        </authorList>
    </citation>
    <scope>NUCLEOTIDE SEQUENCE [LARGE SCALE GENOMIC DNA]</scope>
    <source>
        <strain evidence="4">PB2801</strain>
    </source>
</reference>
<dbReference type="EMBL" id="GL379786">
    <property type="protein sequence ID" value="EGT30176.1"/>
    <property type="molecule type" value="Genomic_DNA"/>
</dbReference>